<name>A0A0B0PR39_GOSAR</name>
<reference evidence="2" key="1">
    <citation type="submission" date="2014-09" db="EMBL/GenBank/DDBJ databases">
        <authorList>
            <person name="Mudge J."/>
            <person name="Ramaraj T."/>
            <person name="Lindquist I.E."/>
            <person name="Bharti A.K."/>
            <person name="Sundararajan A."/>
            <person name="Cameron C.T."/>
            <person name="Woodward J.E."/>
            <person name="May G.D."/>
            <person name="Brubaker C."/>
            <person name="Broadhvest J."/>
            <person name="Wilkins T.A."/>
        </authorList>
    </citation>
    <scope>NUCLEOTIDE SEQUENCE</scope>
    <source>
        <strain evidence="2">cv. AKA8401</strain>
    </source>
</reference>
<protein>
    <submittedName>
        <fullName evidence="1">Inorganic pyrophosphatase</fullName>
    </submittedName>
</protein>
<accession>A0A0B0PR39</accession>
<evidence type="ECO:0000313" key="1">
    <source>
        <dbReference type="EMBL" id="KHG28948.1"/>
    </source>
</evidence>
<organism evidence="1 2">
    <name type="scientific">Gossypium arboreum</name>
    <name type="common">Tree cotton</name>
    <name type="synonym">Gossypium nanking</name>
    <dbReference type="NCBI Taxonomy" id="29729"/>
    <lineage>
        <taxon>Eukaryota</taxon>
        <taxon>Viridiplantae</taxon>
        <taxon>Streptophyta</taxon>
        <taxon>Embryophyta</taxon>
        <taxon>Tracheophyta</taxon>
        <taxon>Spermatophyta</taxon>
        <taxon>Magnoliopsida</taxon>
        <taxon>eudicotyledons</taxon>
        <taxon>Gunneridae</taxon>
        <taxon>Pentapetalae</taxon>
        <taxon>rosids</taxon>
        <taxon>malvids</taxon>
        <taxon>Malvales</taxon>
        <taxon>Malvaceae</taxon>
        <taxon>Malvoideae</taxon>
        <taxon>Gossypium</taxon>
    </lineage>
</organism>
<sequence>MSSVGLSSHHPLHYPLNTRNTISATYRYIARVTSYHVMLAMELLTGLLIKAIGQGVTIRVAHKSCQVSDHSRIT</sequence>
<dbReference type="EMBL" id="KN447209">
    <property type="protein sequence ID" value="KHG28948.1"/>
    <property type="molecule type" value="Genomic_DNA"/>
</dbReference>
<dbReference type="Proteomes" id="UP000032142">
    <property type="component" value="Unassembled WGS sequence"/>
</dbReference>
<dbReference type="AlphaFoldDB" id="A0A0B0PR39"/>
<keyword evidence="2" id="KW-1185">Reference proteome</keyword>
<evidence type="ECO:0000313" key="2">
    <source>
        <dbReference type="Proteomes" id="UP000032142"/>
    </source>
</evidence>
<proteinExistence type="predicted"/>
<gene>
    <name evidence="1" type="ORF">F383_15014</name>
</gene>